<accession>A0A437RIK0</accession>
<keyword evidence="4" id="KW-1185">Reference proteome</keyword>
<dbReference type="Gene3D" id="1.10.150.320">
    <property type="entry name" value="Photosystem II 12 kDa extrinsic protein"/>
    <property type="match status" value="1"/>
</dbReference>
<dbReference type="InterPro" id="IPR010994">
    <property type="entry name" value="RuvA_2-like"/>
</dbReference>
<keyword evidence="2" id="KW-0732">Signal</keyword>
<gene>
    <name evidence="3" type="ORF">EOE66_12325</name>
</gene>
<sequence>MIRNLIASLAVALFSLNAFAAVDANQATRADLETVKGIGPGLSAKIIDARKTGAFKDWNDLVDRVGGIGPGNAARFSEAGLTVGGASFDAKALPPAAEKKEAKAKKTDKAPGTAAKNGA</sequence>
<protein>
    <recommendedName>
        <fullName evidence="5">Helix-hairpin-helix domain-containing protein</fullName>
    </recommendedName>
</protein>
<evidence type="ECO:0000313" key="4">
    <source>
        <dbReference type="Proteomes" id="UP000285575"/>
    </source>
</evidence>
<dbReference type="SUPFAM" id="SSF47781">
    <property type="entry name" value="RuvA domain 2-like"/>
    <property type="match status" value="1"/>
</dbReference>
<evidence type="ECO:0008006" key="5">
    <source>
        <dbReference type="Google" id="ProtNLM"/>
    </source>
</evidence>
<name>A0A437RIK0_9BURK</name>
<proteinExistence type="predicted"/>
<dbReference type="Pfam" id="PF12836">
    <property type="entry name" value="HHH_3"/>
    <property type="match status" value="1"/>
</dbReference>
<reference evidence="3 4" key="1">
    <citation type="submission" date="2019-01" db="EMBL/GenBank/DDBJ databases">
        <authorList>
            <person name="Chen W.-M."/>
        </authorList>
    </citation>
    <scope>NUCLEOTIDE SEQUENCE [LARGE SCALE GENOMIC DNA]</scope>
    <source>
        <strain evidence="3 4">KYPY4</strain>
    </source>
</reference>
<feature type="compositionally biased region" description="Basic and acidic residues" evidence="1">
    <location>
        <begin position="97"/>
        <end position="109"/>
    </location>
</feature>
<feature type="region of interest" description="Disordered" evidence="1">
    <location>
        <begin position="94"/>
        <end position="119"/>
    </location>
</feature>
<dbReference type="Proteomes" id="UP000285575">
    <property type="component" value="Unassembled WGS sequence"/>
</dbReference>
<evidence type="ECO:0000256" key="2">
    <source>
        <dbReference type="SAM" id="SignalP"/>
    </source>
</evidence>
<comment type="caution">
    <text evidence="3">The sequence shown here is derived from an EMBL/GenBank/DDBJ whole genome shotgun (WGS) entry which is preliminary data.</text>
</comment>
<evidence type="ECO:0000313" key="3">
    <source>
        <dbReference type="EMBL" id="RVU46586.1"/>
    </source>
</evidence>
<evidence type="ECO:0000256" key="1">
    <source>
        <dbReference type="SAM" id="MobiDB-lite"/>
    </source>
</evidence>
<dbReference type="AlphaFoldDB" id="A0A437RIK0"/>
<dbReference type="RefSeq" id="WP_128228944.1">
    <property type="nucleotide sequence ID" value="NZ_SACR01000003.1"/>
</dbReference>
<feature type="signal peptide" evidence="2">
    <location>
        <begin position="1"/>
        <end position="20"/>
    </location>
</feature>
<organism evidence="3 4">
    <name type="scientific">Rubrivivax rivuli</name>
    <dbReference type="NCBI Taxonomy" id="1862385"/>
    <lineage>
        <taxon>Bacteria</taxon>
        <taxon>Pseudomonadati</taxon>
        <taxon>Pseudomonadota</taxon>
        <taxon>Betaproteobacteria</taxon>
        <taxon>Burkholderiales</taxon>
        <taxon>Sphaerotilaceae</taxon>
        <taxon>Rubrivivax</taxon>
    </lineage>
</organism>
<dbReference type="EMBL" id="SACR01000003">
    <property type="protein sequence ID" value="RVU46586.1"/>
    <property type="molecule type" value="Genomic_DNA"/>
</dbReference>
<dbReference type="OrthoDB" id="8687931at2"/>
<feature type="chain" id="PRO_5018988793" description="Helix-hairpin-helix domain-containing protein" evidence="2">
    <location>
        <begin position="21"/>
        <end position="119"/>
    </location>
</feature>